<dbReference type="STRING" id="1149755.A0A2J6R4G3"/>
<evidence type="ECO:0008006" key="4">
    <source>
        <dbReference type="Google" id="ProtNLM"/>
    </source>
</evidence>
<reference evidence="2 3" key="1">
    <citation type="submission" date="2016-04" db="EMBL/GenBank/DDBJ databases">
        <title>A degradative enzymes factory behind the ericoid mycorrhizal symbiosis.</title>
        <authorList>
            <consortium name="DOE Joint Genome Institute"/>
            <person name="Martino E."/>
            <person name="Morin E."/>
            <person name="Grelet G."/>
            <person name="Kuo A."/>
            <person name="Kohler A."/>
            <person name="Daghino S."/>
            <person name="Barry K."/>
            <person name="Choi C."/>
            <person name="Cichocki N."/>
            <person name="Clum A."/>
            <person name="Copeland A."/>
            <person name="Hainaut M."/>
            <person name="Haridas S."/>
            <person name="Labutti K."/>
            <person name="Lindquist E."/>
            <person name="Lipzen A."/>
            <person name="Khouja H.-R."/>
            <person name="Murat C."/>
            <person name="Ohm R."/>
            <person name="Olson A."/>
            <person name="Spatafora J."/>
            <person name="Veneault-Fourrey C."/>
            <person name="Henrissat B."/>
            <person name="Grigoriev I."/>
            <person name="Martin F."/>
            <person name="Perotto S."/>
        </authorList>
    </citation>
    <scope>NUCLEOTIDE SEQUENCE [LARGE SCALE GENOMIC DNA]</scope>
    <source>
        <strain evidence="2 3">F</strain>
    </source>
</reference>
<feature type="compositionally biased region" description="Polar residues" evidence="1">
    <location>
        <begin position="780"/>
        <end position="791"/>
    </location>
</feature>
<name>A0A2J6R4G3_HYAVF</name>
<feature type="compositionally biased region" description="Acidic residues" evidence="1">
    <location>
        <begin position="704"/>
        <end position="714"/>
    </location>
</feature>
<organism evidence="2 3">
    <name type="scientific">Hyaloscypha variabilis (strain UAMH 11265 / GT02V1 / F)</name>
    <name type="common">Meliniomyces variabilis</name>
    <dbReference type="NCBI Taxonomy" id="1149755"/>
    <lineage>
        <taxon>Eukaryota</taxon>
        <taxon>Fungi</taxon>
        <taxon>Dikarya</taxon>
        <taxon>Ascomycota</taxon>
        <taxon>Pezizomycotina</taxon>
        <taxon>Leotiomycetes</taxon>
        <taxon>Helotiales</taxon>
        <taxon>Hyaloscyphaceae</taxon>
        <taxon>Hyaloscypha</taxon>
        <taxon>Hyaloscypha variabilis</taxon>
    </lineage>
</organism>
<gene>
    <name evidence="2" type="ORF">L207DRAFT_535414</name>
</gene>
<feature type="compositionally biased region" description="Polar residues" evidence="1">
    <location>
        <begin position="758"/>
        <end position="769"/>
    </location>
</feature>
<feature type="region of interest" description="Disordered" evidence="1">
    <location>
        <begin position="695"/>
        <end position="797"/>
    </location>
</feature>
<protein>
    <recommendedName>
        <fullName evidence="4">Zn(2)-C6 fungal-type domain-containing protein</fullName>
    </recommendedName>
</protein>
<feature type="region of interest" description="Disordered" evidence="1">
    <location>
        <begin position="859"/>
        <end position="907"/>
    </location>
</feature>
<accession>A0A2J6R4G3</accession>
<dbReference type="AlphaFoldDB" id="A0A2J6R4G3"/>
<dbReference type="EMBL" id="KZ613956">
    <property type="protein sequence ID" value="PMD33385.1"/>
    <property type="molecule type" value="Genomic_DNA"/>
</dbReference>
<dbReference type="GO" id="GO:0000981">
    <property type="term" value="F:DNA-binding transcription factor activity, RNA polymerase II-specific"/>
    <property type="evidence" value="ECO:0007669"/>
    <property type="project" value="InterPro"/>
</dbReference>
<dbReference type="OrthoDB" id="3503699at2759"/>
<dbReference type="CDD" id="cd10170">
    <property type="entry name" value="ASKHA_NBD_HSP70"/>
    <property type="match status" value="1"/>
</dbReference>
<feature type="compositionally biased region" description="Basic and acidic residues" evidence="1">
    <location>
        <begin position="865"/>
        <end position="875"/>
    </location>
</feature>
<dbReference type="InterPro" id="IPR036864">
    <property type="entry name" value="Zn2-C6_fun-type_DNA-bd_sf"/>
</dbReference>
<proteinExistence type="predicted"/>
<feature type="compositionally biased region" description="Low complexity" evidence="1">
    <location>
        <begin position="746"/>
        <end position="757"/>
    </location>
</feature>
<dbReference type="GO" id="GO:0008270">
    <property type="term" value="F:zinc ion binding"/>
    <property type="evidence" value="ECO:0007669"/>
    <property type="project" value="InterPro"/>
</dbReference>
<keyword evidence="3" id="KW-1185">Reference proteome</keyword>
<dbReference type="PANTHER" id="PTHR14187:SF82">
    <property type="entry name" value="FAMILY CHAPERONE, PUTATIVE (AFU_ORTHOLOGUE AFUA_7G08575)-RELATED"/>
    <property type="match status" value="1"/>
</dbReference>
<feature type="compositionally biased region" description="Polar residues" evidence="1">
    <location>
        <begin position="896"/>
        <end position="907"/>
    </location>
</feature>
<evidence type="ECO:0000256" key="1">
    <source>
        <dbReference type="SAM" id="MobiDB-lite"/>
    </source>
</evidence>
<evidence type="ECO:0000313" key="3">
    <source>
        <dbReference type="Proteomes" id="UP000235786"/>
    </source>
</evidence>
<evidence type="ECO:0000313" key="2">
    <source>
        <dbReference type="EMBL" id="PMD33385.1"/>
    </source>
</evidence>
<sequence length="907" mass="102133">MFQPTLILGLDLGTSALTSSHGRVRDSLDRQGKLHREKLGSVSDVKDWPSCIDGQTGNNCFPTDLIYRRANRELLFSGFEAQQYLDDPFHDIPTRDVFVVETIKLLLPDPDEAEVPSAGTERYRAKRNTLTATLGKHPDEVFEDLLNIVLAHVLDNATRKYSTGLHNHNIELVLAFPSGWSDRIHTNVARIGARALQKAITTQGLGNMTFGIENVYTVSETICGVKEWLRETVAEASSIDFETHTTNLDELNEGDCFLPIDIGGGTGCLTPLKLISKNPLGVEQLDKTQSLEVSGDAVHAEFERNLRPRITKDDYSGDPERAIYQVCRKFKEEKKKCGVSLGAGSNTWNCPLNGLKPNPRKGFEKDCMKLTRKYLEYSFDPVIDVLDRAIEKTMRKFPTIKAIVFLGQFGGSSAYLKKRMASNPISSKVNIRYSQSGKLDVVKGAISERLTLEETFVRRFKTVKSYGTLVTFVYDNEVANIFPNPQSHGALPFELADDGIRLKVIEWAIPKETIVQDGRARDIGKDGPRHHTWPFREDELGFEDTIVVSEEDIPAPQHEGRSYTLWTEAHQNDQLYIAGERRRVQQIPFCWDLIMSQKLDAQGNIVGPYERDDLRTFWSPEKKTKGRRRKKFRDLCYNLIWEITEMQVKVYVQALFPNQVGPALFQLAKEQALGPGEKTVTGESRSKALEKDIEIANGTTQEHEDGDDDEDASEDERREIPRSAPFRSQQDNEHPRSYQQSRTEASSSNSGTHQQSSRVQDSRLTSGYIQDQARRPTVWSAGTSKSGNSGTDGRRRDGCYTCKDRKKKCDCVYNFDEVSGTQKCNTCRRVGIPCDMTAPDWAHDPVQREIQQRERKRLVKLGKRKASDESRDESKSATASASSGPGFAFRDLSATLAPTDNGRQPRT</sequence>
<dbReference type="SUPFAM" id="SSF57701">
    <property type="entry name" value="Zn2/Cys6 DNA-binding domain"/>
    <property type="match status" value="1"/>
</dbReference>
<dbReference type="Proteomes" id="UP000235786">
    <property type="component" value="Unassembled WGS sequence"/>
</dbReference>
<dbReference type="PANTHER" id="PTHR14187">
    <property type="entry name" value="ALPHA KINASE/ELONGATION FACTOR 2 KINASE"/>
    <property type="match status" value="1"/>
</dbReference>